<protein>
    <submittedName>
        <fullName evidence="1">Uncharacterized protein</fullName>
    </submittedName>
</protein>
<reference evidence="1 2" key="1">
    <citation type="journal article" date="2015" name="Stand. Genomic Sci.">
        <title>Genomic Encyclopedia of Bacterial and Archaeal Type Strains, Phase III: the genomes of soil and plant-associated and newly described type strains.</title>
        <authorList>
            <person name="Whitman W.B."/>
            <person name="Woyke T."/>
            <person name="Klenk H.P."/>
            <person name="Zhou Y."/>
            <person name="Lilburn T.G."/>
            <person name="Beck B.J."/>
            <person name="De Vos P."/>
            <person name="Vandamme P."/>
            <person name="Eisen J.A."/>
            <person name="Garrity G."/>
            <person name="Hugenholtz P."/>
            <person name="Kyrpides N.C."/>
        </authorList>
    </citation>
    <scope>NUCLEOTIDE SEQUENCE [LARGE SCALE GENOMIC DNA]</scope>
    <source>
        <strain evidence="1 2">CGMCC 1.10948</strain>
    </source>
</reference>
<proteinExistence type="predicted"/>
<organism evidence="1 2">
    <name type="scientific">Bradyrhizobium huanghuaihaiense</name>
    <dbReference type="NCBI Taxonomy" id="990078"/>
    <lineage>
        <taxon>Bacteria</taxon>
        <taxon>Pseudomonadati</taxon>
        <taxon>Pseudomonadota</taxon>
        <taxon>Alphaproteobacteria</taxon>
        <taxon>Hyphomicrobiales</taxon>
        <taxon>Nitrobacteraceae</taxon>
        <taxon>Bradyrhizobium</taxon>
    </lineage>
</organism>
<evidence type="ECO:0000313" key="2">
    <source>
        <dbReference type="Proteomes" id="UP000316291"/>
    </source>
</evidence>
<keyword evidence="2" id="KW-1185">Reference proteome</keyword>
<accession>A0A562QTT8</accession>
<dbReference type="EMBL" id="VLLA01000036">
    <property type="protein sequence ID" value="TWI60179.1"/>
    <property type="molecule type" value="Genomic_DNA"/>
</dbReference>
<dbReference type="Proteomes" id="UP000316291">
    <property type="component" value="Unassembled WGS sequence"/>
</dbReference>
<gene>
    <name evidence="1" type="ORF">IQ16_07775</name>
</gene>
<evidence type="ECO:0000313" key="1">
    <source>
        <dbReference type="EMBL" id="TWI60179.1"/>
    </source>
</evidence>
<dbReference type="AlphaFoldDB" id="A0A562QTT8"/>
<comment type="caution">
    <text evidence="1">The sequence shown here is derived from an EMBL/GenBank/DDBJ whole genome shotgun (WGS) entry which is preliminary data.</text>
</comment>
<sequence>MSDDKKEFIVQTTGKYTGALELRFASDCVDDLIAVLTKVRGGAQPAASKGGAALAAEAAAPGAEAAAQTKPGATGNADEVRFEIPKNCTISADTSGRGLVLFILNHRLESQAGYAFSPDAAKQLAGGLTKSADALLAQRGTPKS</sequence>
<name>A0A562QTT8_9BRAD</name>